<evidence type="ECO:0000313" key="2">
    <source>
        <dbReference type="EMBL" id="QGQ94163.1"/>
    </source>
</evidence>
<organism evidence="2 3">
    <name type="scientific">Paenibacillus psychroresistens</name>
    <dbReference type="NCBI Taxonomy" id="1778678"/>
    <lineage>
        <taxon>Bacteria</taxon>
        <taxon>Bacillati</taxon>
        <taxon>Bacillota</taxon>
        <taxon>Bacilli</taxon>
        <taxon>Bacillales</taxon>
        <taxon>Paenibacillaceae</taxon>
        <taxon>Paenibacillus</taxon>
    </lineage>
</organism>
<keyword evidence="3" id="KW-1185">Reference proteome</keyword>
<name>A0A6B8RF64_9BACL</name>
<feature type="coiled-coil region" evidence="1">
    <location>
        <begin position="463"/>
        <end position="490"/>
    </location>
</feature>
<evidence type="ECO:0000256" key="1">
    <source>
        <dbReference type="SAM" id="Coils"/>
    </source>
</evidence>
<accession>A0A6B8RF64</accession>
<proteinExistence type="predicted"/>
<dbReference type="Proteomes" id="UP000426246">
    <property type="component" value="Chromosome"/>
</dbReference>
<sequence>MPRIEKVRLVGIKYDSMRKQYADTTLDFINGSEPQHTLLALMNGGGKGLLLQMLFQLLMPLTKWGAKSENRIEALFYNDHKQFVPYTFHVVIEWRLDTYPVKWLTTGIAVTAQEKTDSGDSDGEGAEPRYMLYTHEFTKPSDYEIEALPLIDQGTKKTVSFQEWKEFLNKHKAQFRTYTANQTKDYFELLLTFDIDRKEWELLRDINRQEGGVEAFFKKGQDNHALFHHLIIPEISRHLTSTDEVGKIGTLLDIFKNNARIAQNLPKLLKREDAFLHLLQLLEPLIGSLEQSALHEGKQQLHSDEGNVIHHALREWKGEQEQEKLKWEQSKLESEGQLKVLLWQEDNLEYARKWKDWQSYQQQASETELKLNETQLQLQVNVKQEIQQHTAVLWNERQLMLRDRKLIQDQVRELQQQSEHKDLQQEMQTILPLLEAEWQQVSEHWEQALSVYELELTSIKGSRDDVQAHNERLNEEINGLSEQIGGLNAKQQQWNNEAMTMVQRFGQAANEKPEVLVKQFDGVWEQRSEVLKAVQKDKQQAEKEKEASIKARQSLLTTLGFLQKEWNQMTLKRDEKRSEEERLAHKLAGFLRIACSWAPAVSRQWLQDKKQQLEQLIAARKAELTSQQQAFWTHQLDTALAQNDYWIPNQAVSTLKSTLEAQGINVAYGTQLLQSMPSEQSLQLLTTNPLLPYGIVLLERDWRKLDLVKLRLLLLRAPVPIYLRETMESAQMLLEEPNQEFISLQNGGLLLRDEGLRMSVEQDHYKQWQISLNEQTSIMQENIGLIEAQIEQGEALYAELELDSAQADSLALGLVLDQLTEELQSQADLEIKTAQKLTLITEQLKTYEATIEEIRKEIAQCDADLKTLRDWTVKCKEYQQWRSQKKSLQAEKLELQTKLTANAALSKEIDSDLFALDRAALHWKEAQKSLLQQLQVSLTSIDFNFERLSHERLDESVNQTASGLFAQDHSSNLKHLITKWQGLSQTLEQNNIELVRLNVSLAYKQDGLKAKESELDLLNGEWREESFAELAMEVLRSEWQKATGVRLAKELELQAYKNGHLEFVTQAKLTSQDVERLAVKNSDKHGRVAEAWEGEDLSLREAELKLGLDKAYTFLAECSHLLATYESRLANLGYLMKLIISQTISQTAVFEIPAAIRQTVKIGADQLVNQWIEQNKRLADKRGSLRATVLSTKENFLQTIRAQAWDSELKESLQRTLLPVQWDQYDPTLELLRSMKEHAHYEIETLLLDKLKSEHARELWTSRASKHVISIIKSMRSMASRMTIINQSGHRFPLVKMEMKQGDLPEREEDIQLLLKGYFVSCIEELLAKFESLESVPDAVLAEWMNDSKIVMVALKNRYPVMYIYKPQTTNVFYYETPKKHHYTEWETLNKGSITEAKGSGGQLLAARTLIMMMLLTHKRQIRQTKQWSVLISDNPFGQAVSVHILDPIFAIAEVLNFQWVVLAPPELIKMDVSRRFPVFWELELKRSTQGETIIEQLQHGGRTFEDQLSLFD</sequence>
<feature type="coiled-coil region" evidence="1">
    <location>
        <begin position="837"/>
        <end position="898"/>
    </location>
</feature>
<dbReference type="OrthoDB" id="9815057at2"/>
<protein>
    <submittedName>
        <fullName evidence="2">Uncharacterized protein</fullName>
    </submittedName>
</protein>
<keyword evidence="1" id="KW-0175">Coiled coil</keyword>
<evidence type="ECO:0000313" key="3">
    <source>
        <dbReference type="Proteomes" id="UP000426246"/>
    </source>
</evidence>
<feature type="coiled-coil region" evidence="1">
    <location>
        <begin position="603"/>
        <end position="630"/>
    </location>
</feature>
<dbReference type="RefSeq" id="WP_155699162.1">
    <property type="nucleotide sequence ID" value="NZ_CP034235.1"/>
</dbReference>
<dbReference type="EMBL" id="CP034235">
    <property type="protein sequence ID" value="QGQ94163.1"/>
    <property type="molecule type" value="Genomic_DNA"/>
</dbReference>
<reference evidence="3" key="1">
    <citation type="submission" date="2018-11" db="EMBL/GenBank/DDBJ databases">
        <title>Complete genome sequence of Paenibacillus sp. ML311-T8.</title>
        <authorList>
            <person name="Nam Y.-D."/>
            <person name="Kang J."/>
            <person name="Chung W.-H."/>
            <person name="Park Y.S."/>
        </authorList>
    </citation>
    <scope>NUCLEOTIDE SEQUENCE [LARGE SCALE GENOMIC DNA]</scope>
    <source>
        <strain evidence="3">ML311-T8</strain>
    </source>
</reference>
<dbReference type="KEGG" id="ppsc:EHS13_04195"/>
<gene>
    <name evidence="2" type="ORF">EHS13_04195</name>
</gene>